<comment type="catalytic activity">
    <reaction evidence="3">
        <text>cyanate + hydrogencarbonate + 3 H(+) = NH4(+) + 2 CO2</text>
        <dbReference type="Rhea" id="RHEA:11120"/>
        <dbReference type="ChEBI" id="CHEBI:15378"/>
        <dbReference type="ChEBI" id="CHEBI:16526"/>
        <dbReference type="ChEBI" id="CHEBI:17544"/>
        <dbReference type="ChEBI" id="CHEBI:28938"/>
        <dbReference type="ChEBI" id="CHEBI:29195"/>
        <dbReference type="EC" id="4.2.1.104"/>
    </reaction>
</comment>
<keyword evidence="2 3" id="KW-0456">Lyase</keyword>
<dbReference type="Pfam" id="PF21291">
    <property type="entry name" value="CYNS_N"/>
    <property type="match status" value="1"/>
</dbReference>
<dbReference type="Pfam" id="PF02560">
    <property type="entry name" value="Cyanate_lyase"/>
    <property type="match status" value="1"/>
</dbReference>
<dbReference type="Proteomes" id="UP000601597">
    <property type="component" value="Unassembled WGS sequence"/>
</dbReference>
<dbReference type="PIRSF" id="PIRSF001263">
    <property type="entry name" value="Cyanate_hydratas"/>
    <property type="match status" value="1"/>
</dbReference>
<dbReference type="SMART" id="SM01116">
    <property type="entry name" value="Cyanate_lyase"/>
    <property type="match status" value="1"/>
</dbReference>
<dbReference type="InterPro" id="IPR008076">
    <property type="entry name" value="Cyanase"/>
</dbReference>
<dbReference type="PANTHER" id="PTHR34186:SF2">
    <property type="entry name" value="CYANATE HYDRATASE"/>
    <property type="match status" value="1"/>
</dbReference>
<evidence type="ECO:0000313" key="5">
    <source>
        <dbReference type="EMBL" id="GGY67277.1"/>
    </source>
</evidence>
<feature type="domain" description="Cyanate lyase C-terminal" evidence="4">
    <location>
        <begin position="74"/>
        <end position="146"/>
    </location>
</feature>
<organism evidence="5 6">
    <name type="scientific">Marinobacter zhanjiangensis</name>
    <dbReference type="NCBI Taxonomy" id="578215"/>
    <lineage>
        <taxon>Bacteria</taxon>
        <taxon>Pseudomonadati</taxon>
        <taxon>Pseudomonadota</taxon>
        <taxon>Gammaproteobacteria</taxon>
        <taxon>Pseudomonadales</taxon>
        <taxon>Marinobacteraceae</taxon>
        <taxon>Marinobacter</taxon>
    </lineage>
</organism>
<keyword evidence="6" id="KW-1185">Reference proteome</keyword>
<evidence type="ECO:0000256" key="2">
    <source>
        <dbReference type="ARBA" id="ARBA00023239"/>
    </source>
</evidence>
<evidence type="ECO:0000313" key="6">
    <source>
        <dbReference type="Proteomes" id="UP000601597"/>
    </source>
</evidence>
<comment type="similarity">
    <text evidence="3">Belongs to the cyanase family.</text>
</comment>
<dbReference type="RefSeq" id="WP_189574450.1">
    <property type="nucleotide sequence ID" value="NZ_BMXV01000002.1"/>
</dbReference>
<dbReference type="InterPro" id="IPR003712">
    <property type="entry name" value="Cyanate_lyase_C"/>
</dbReference>
<reference evidence="6" key="1">
    <citation type="journal article" date="2019" name="Int. J. Syst. Evol. Microbiol.">
        <title>The Global Catalogue of Microorganisms (GCM) 10K type strain sequencing project: providing services to taxonomists for standard genome sequencing and annotation.</title>
        <authorList>
            <consortium name="The Broad Institute Genomics Platform"/>
            <consortium name="The Broad Institute Genome Sequencing Center for Infectious Disease"/>
            <person name="Wu L."/>
            <person name="Ma J."/>
        </authorList>
    </citation>
    <scope>NUCLEOTIDE SEQUENCE [LARGE SCALE GENOMIC DNA]</scope>
    <source>
        <strain evidence="6">KCTC 22280</strain>
    </source>
</reference>
<dbReference type="PANTHER" id="PTHR34186">
    <property type="entry name" value="CYANATE HYDRATASE"/>
    <property type="match status" value="1"/>
</dbReference>
<sequence length="146" mass="16476">MNHEMMTATILTAKNEKGMTWEQIAEAVGMSPVWTTSCCFGMNTMLADQARALCKVLDLDADIASTLQTCPSKHWGDSVPQDPLIYRLYEATMIYGPSVKALIHEKFGDGIMSAIDYKMYVKKVEDPKGDRVVITMDGKFLPYRRW</sequence>
<evidence type="ECO:0000256" key="1">
    <source>
        <dbReference type="ARBA" id="ARBA00003561"/>
    </source>
</evidence>
<protein>
    <recommendedName>
        <fullName evidence="3">Cyanate hydratase</fullName>
        <shortName evidence="3">Cyanase</shortName>
        <ecNumber evidence="3">4.2.1.104</ecNumber>
    </recommendedName>
    <alternativeName>
        <fullName evidence="3">Cyanate hydrolase</fullName>
    </alternativeName>
    <alternativeName>
        <fullName evidence="3">Cyanate lyase</fullName>
    </alternativeName>
</protein>
<dbReference type="EC" id="4.2.1.104" evidence="3"/>
<gene>
    <name evidence="3 5" type="primary">cynS</name>
    <name evidence="5" type="ORF">GCM10007071_12840</name>
</gene>
<feature type="active site" evidence="3">
    <location>
        <position position="87"/>
    </location>
</feature>
<feature type="active site" evidence="3">
    <location>
        <position position="90"/>
    </location>
</feature>
<dbReference type="Gene3D" id="1.10.260.40">
    <property type="entry name" value="lambda repressor-like DNA-binding domains"/>
    <property type="match status" value="1"/>
</dbReference>
<dbReference type="PRINTS" id="PR01693">
    <property type="entry name" value="CYANASE"/>
</dbReference>
<evidence type="ECO:0000259" key="4">
    <source>
        <dbReference type="SMART" id="SM01116"/>
    </source>
</evidence>
<dbReference type="InterPro" id="IPR048564">
    <property type="entry name" value="CYNS_N"/>
</dbReference>
<dbReference type="NCBIfam" id="NF002773">
    <property type="entry name" value="PRK02866.1"/>
    <property type="match status" value="1"/>
</dbReference>
<dbReference type="CDD" id="cd00559">
    <property type="entry name" value="Cyanase_C"/>
    <property type="match status" value="1"/>
</dbReference>
<dbReference type="Gene3D" id="3.30.1160.10">
    <property type="entry name" value="Cyanate lyase, C-terminal domain"/>
    <property type="match status" value="1"/>
</dbReference>
<dbReference type="InterPro" id="IPR036581">
    <property type="entry name" value="Cyanate_lyase_C_sf"/>
</dbReference>
<dbReference type="InterPro" id="IPR010982">
    <property type="entry name" value="Lambda_DNA-bd_dom_sf"/>
</dbReference>
<dbReference type="SUPFAM" id="SSF47413">
    <property type="entry name" value="lambda repressor-like DNA-binding domains"/>
    <property type="match status" value="1"/>
</dbReference>
<dbReference type="EMBL" id="BMXV01000002">
    <property type="protein sequence ID" value="GGY67277.1"/>
    <property type="molecule type" value="Genomic_DNA"/>
</dbReference>
<name>A0ABQ3AWC0_9GAMM</name>
<dbReference type="NCBIfam" id="TIGR00673">
    <property type="entry name" value="cynS"/>
    <property type="match status" value="1"/>
</dbReference>
<evidence type="ECO:0000256" key="3">
    <source>
        <dbReference type="HAMAP-Rule" id="MF_00535"/>
    </source>
</evidence>
<comment type="caution">
    <text evidence="5">The sequence shown here is derived from an EMBL/GenBank/DDBJ whole genome shotgun (WGS) entry which is preliminary data.</text>
</comment>
<feature type="active site" evidence="3">
    <location>
        <position position="113"/>
    </location>
</feature>
<accession>A0ABQ3AWC0</accession>
<dbReference type="SUPFAM" id="SSF55234">
    <property type="entry name" value="Cyanase C-terminal domain"/>
    <property type="match status" value="1"/>
</dbReference>
<comment type="function">
    <text evidence="1 3">Catalyzes the reaction of cyanate with bicarbonate to produce ammonia and carbon dioxide.</text>
</comment>
<proteinExistence type="inferred from homology"/>
<dbReference type="HAMAP" id="MF_00535">
    <property type="entry name" value="Cyanate_hydrat"/>
    <property type="match status" value="1"/>
</dbReference>